<dbReference type="GO" id="GO:0000160">
    <property type="term" value="P:phosphorelay signal transduction system"/>
    <property type="evidence" value="ECO:0007669"/>
    <property type="project" value="InterPro"/>
</dbReference>
<dbReference type="GO" id="GO:0003677">
    <property type="term" value="F:DNA binding"/>
    <property type="evidence" value="ECO:0007669"/>
    <property type="project" value="UniProtKB-UniRule"/>
</dbReference>
<accession>A0A6B1G4Q9</accession>
<feature type="domain" description="OmpR/PhoB-type" evidence="3">
    <location>
        <begin position="7"/>
        <end position="106"/>
    </location>
</feature>
<dbReference type="InterPro" id="IPR036388">
    <property type="entry name" value="WH-like_DNA-bd_sf"/>
</dbReference>
<dbReference type="PROSITE" id="PS51755">
    <property type="entry name" value="OMPR_PHOB"/>
    <property type="match status" value="1"/>
</dbReference>
<dbReference type="InterPro" id="IPR001867">
    <property type="entry name" value="OmpR/PhoB-type_DNA-bd"/>
</dbReference>
<name>A0A6B1G4Q9_9CHLR</name>
<proteinExistence type="predicted"/>
<keyword evidence="1 2" id="KW-0238">DNA-binding</keyword>
<protein>
    <submittedName>
        <fullName evidence="4">Winged helix-turn-helix transcriptional regulator</fullName>
    </submittedName>
</protein>
<organism evidence="4">
    <name type="scientific">Caldilineaceae bacterium SB0675_bin_29</name>
    <dbReference type="NCBI Taxonomy" id="2605266"/>
    <lineage>
        <taxon>Bacteria</taxon>
        <taxon>Bacillati</taxon>
        <taxon>Chloroflexota</taxon>
        <taxon>Caldilineae</taxon>
        <taxon>Caldilineales</taxon>
        <taxon>Caldilineaceae</taxon>
    </lineage>
</organism>
<feature type="DNA-binding region" description="OmpR/PhoB-type" evidence="2">
    <location>
        <begin position="7"/>
        <end position="106"/>
    </location>
</feature>
<dbReference type="Pfam" id="PF00486">
    <property type="entry name" value="Trans_reg_C"/>
    <property type="match status" value="1"/>
</dbReference>
<dbReference type="InterPro" id="IPR016032">
    <property type="entry name" value="Sig_transdc_resp-reg_C-effctor"/>
</dbReference>
<dbReference type="EMBL" id="VYDA01000609">
    <property type="protein sequence ID" value="MYH63407.1"/>
    <property type="molecule type" value="Genomic_DNA"/>
</dbReference>
<dbReference type="CDD" id="cd00383">
    <property type="entry name" value="trans_reg_C"/>
    <property type="match status" value="1"/>
</dbReference>
<dbReference type="SUPFAM" id="SSF46894">
    <property type="entry name" value="C-terminal effector domain of the bipartite response regulators"/>
    <property type="match status" value="1"/>
</dbReference>
<evidence type="ECO:0000259" key="3">
    <source>
        <dbReference type="PROSITE" id="PS51755"/>
    </source>
</evidence>
<evidence type="ECO:0000313" key="4">
    <source>
        <dbReference type="EMBL" id="MYH63407.1"/>
    </source>
</evidence>
<dbReference type="SMART" id="SM00862">
    <property type="entry name" value="Trans_reg_C"/>
    <property type="match status" value="1"/>
</dbReference>
<evidence type="ECO:0000256" key="1">
    <source>
        <dbReference type="ARBA" id="ARBA00023125"/>
    </source>
</evidence>
<evidence type="ECO:0000256" key="2">
    <source>
        <dbReference type="PROSITE-ProRule" id="PRU01091"/>
    </source>
</evidence>
<dbReference type="AlphaFoldDB" id="A0A6B1G4Q9"/>
<sequence>MGNLGQPENYVLEDLVFNYAERRVAVAGRPVVLTAKEYALLFEPFTNADLVVTHEQLLQRIWGPGDSGEAGLAGTLVQRLHRKSCDDAHNPRYNFTEPRVGYRMGKPSST</sequence>
<gene>
    <name evidence="4" type="ORF">F4148_17200</name>
</gene>
<reference evidence="4" key="1">
    <citation type="submission" date="2019-09" db="EMBL/GenBank/DDBJ databases">
        <title>Characterisation of the sponge microbiome using genome-centric metagenomics.</title>
        <authorList>
            <person name="Engelberts J.P."/>
            <person name="Robbins S.J."/>
            <person name="De Goeij J.M."/>
            <person name="Aranda M."/>
            <person name="Bell S.C."/>
            <person name="Webster N.S."/>
        </authorList>
    </citation>
    <scope>NUCLEOTIDE SEQUENCE</scope>
    <source>
        <strain evidence="4">SB0675_bin_29</strain>
    </source>
</reference>
<dbReference type="Gene3D" id="1.10.10.10">
    <property type="entry name" value="Winged helix-like DNA-binding domain superfamily/Winged helix DNA-binding domain"/>
    <property type="match status" value="1"/>
</dbReference>
<dbReference type="GO" id="GO:0006355">
    <property type="term" value="P:regulation of DNA-templated transcription"/>
    <property type="evidence" value="ECO:0007669"/>
    <property type="project" value="InterPro"/>
</dbReference>
<comment type="caution">
    <text evidence="4">The sequence shown here is derived from an EMBL/GenBank/DDBJ whole genome shotgun (WGS) entry which is preliminary data.</text>
</comment>